<protein>
    <submittedName>
        <fullName evidence="2">Uncharacterized protein</fullName>
    </submittedName>
</protein>
<keyword evidence="1" id="KW-0472">Membrane</keyword>
<keyword evidence="1" id="KW-1133">Transmembrane helix</keyword>
<keyword evidence="3" id="KW-1185">Reference proteome</keyword>
<dbReference type="KEGG" id="hsai:HPS36_07510"/>
<keyword evidence="1" id="KW-0812">Transmembrane</keyword>
<dbReference type="AlphaFoldDB" id="A0A7D4D3L9"/>
<dbReference type="Proteomes" id="UP000505020">
    <property type="component" value="Chromosome"/>
</dbReference>
<evidence type="ECO:0000256" key="1">
    <source>
        <dbReference type="SAM" id="Phobius"/>
    </source>
</evidence>
<name>A0A7D4D3L9_9EURY</name>
<dbReference type="GeneID" id="55594838"/>
<gene>
    <name evidence="2" type="ORF">HPS36_07510</name>
</gene>
<sequence length="71" mass="7526">MSTKTVLQAFTAGMLMLGCLGIAASYAPAVPFFWAGEEALFVGAGLLSIGVVMFADLRRRNWGEDPATESI</sequence>
<dbReference type="PROSITE" id="PS51257">
    <property type="entry name" value="PROKAR_LIPOPROTEIN"/>
    <property type="match status" value="1"/>
</dbReference>
<evidence type="ECO:0000313" key="2">
    <source>
        <dbReference type="EMBL" id="QKG92702.1"/>
    </source>
</evidence>
<proteinExistence type="predicted"/>
<dbReference type="EMBL" id="CP053941">
    <property type="protein sequence ID" value="QKG92702.1"/>
    <property type="molecule type" value="Genomic_DNA"/>
</dbReference>
<reference evidence="2 3" key="1">
    <citation type="submission" date="2020-05" db="EMBL/GenBank/DDBJ databases">
        <title>Halorubrum RHB-C sp.nov., an extremely halophilic archaeon isolated from solar salt farm.</title>
        <authorList>
            <person name="Ho H."/>
            <person name="Danganan R.E."/>
            <person name="Dedeles G.R."/>
            <person name="Kim S.-G."/>
        </authorList>
    </citation>
    <scope>NUCLEOTIDE SEQUENCE [LARGE SCALE GENOMIC DNA]</scope>
    <source>
        <strain evidence="2 3">RHB-C</strain>
    </source>
</reference>
<evidence type="ECO:0000313" key="3">
    <source>
        <dbReference type="Proteomes" id="UP000505020"/>
    </source>
</evidence>
<dbReference type="RefSeq" id="WP_173229528.1">
    <property type="nucleotide sequence ID" value="NZ_CP053941.1"/>
</dbReference>
<accession>A0A7D4D3L9</accession>
<feature type="transmembrane region" description="Helical" evidence="1">
    <location>
        <begin position="39"/>
        <end position="57"/>
    </location>
</feature>
<organism evidence="2 3">
    <name type="scientific">Halorubrum salinarum</name>
    <dbReference type="NCBI Taxonomy" id="2739057"/>
    <lineage>
        <taxon>Archaea</taxon>
        <taxon>Methanobacteriati</taxon>
        <taxon>Methanobacteriota</taxon>
        <taxon>Stenosarchaea group</taxon>
        <taxon>Halobacteria</taxon>
        <taxon>Halobacteriales</taxon>
        <taxon>Haloferacaceae</taxon>
        <taxon>Halorubrum</taxon>
    </lineage>
</organism>